<feature type="transmembrane region" description="Helical" evidence="1">
    <location>
        <begin position="34"/>
        <end position="50"/>
    </location>
</feature>
<keyword evidence="1" id="KW-0472">Membrane</keyword>
<organism evidence="2 3">
    <name type="scientific">Aliidiomarina soli</name>
    <dbReference type="NCBI Taxonomy" id="1928574"/>
    <lineage>
        <taxon>Bacteria</taxon>
        <taxon>Pseudomonadati</taxon>
        <taxon>Pseudomonadota</taxon>
        <taxon>Gammaproteobacteria</taxon>
        <taxon>Alteromonadales</taxon>
        <taxon>Idiomarinaceae</taxon>
        <taxon>Aliidiomarina</taxon>
    </lineage>
</organism>
<evidence type="ECO:0000313" key="2">
    <source>
        <dbReference type="EMBL" id="RUO33875.1"/>
    </source>
</evidence>
<evidence type="ECO:0000313" key="3">
    <source>
        <dbReference type="Proteomes" id="UP000287823"/>
    </source>
</evidence>
<sequence>MWLANAVGKIPFWIRVTFVVAIFSILLVMSGPVIFNHVGFFLVLLFLLFFDRIVARTEHKSVYVEDVIEAVQLEGGRLRILGESIEANQVQRIAIGSNGEQGYLQFPFNPKFRVRLLFPADQVGQLSLHLKRLLPNIILVE</sequence>
<dbReference type="RefSeq" id="WP_126798441.1">
    <property type="nucleotide sequence ID" value="NZ_PIPO01000002.1"/>
</dbReference>
<proteinExistence type="predicted"/>
<keyword evidence="3" id="KW-1185">Reference proteome</keyword>
<gene>
    <name evidence="2" type="ORF">CWE14_05300</name>
</gene>
<reference evidence="2 3" key="1">
    <citation type="journal article" date="2011" name="Front. Microbiol.">
        <title>Genomic signatures of strain selection and enhancement in Bacillus atrophaeus var. globigii, a historical biowarfare simulant.</title>
        <authorList>
            <person name="Gibbons H.S."/>
            <person name="Broomall S.M."/>
            <person name="McNew L.A."/>
            <person name="Daligault H."/>
            <person name="Chapman C."/>
            <person name="Bruce D."/>
            <person name="Karavis M."/>
            <person name="Krepps M."/>
            <person name="McGregor P.A."/>
            <person name="Hong C."/>
            <person name="Park K.H."/>
            <person name="Akmal A."/>
            <person name="Feldman A."/>
            <person name="Lin J.S."/>
            <person name="Chang W.E."/>
            <person name="Higgs B.W."/>
            <person name="Demirev P."/>
            <person name="Lindquist J."/>
            <person name="Liem A."/>
            <person name="Fochler E."/>
            <person name="Read T.D."/>
            <person name="Tapia R."/>
            <person name="Johnson S."/>
            <person name="Bishop-Lilly K.A."/>
            <person name="Detter C."/>
            <person name="Han C."/>
            <person name="Sozhamannan S."/>
            <person name="Rosenzweig C.N."/>
            <person name="Skowronski E.W."/>
        </authorList>
    </citation>
    <scope>NUCLEOTIDE SEQUENCE [LARGE SCALE GENOMIC DNA]</scope>
    <source>
        <strain evidence="2 3">Y4G10-17</strain>
    </source>
</reference>
<name>A0A432WJE5_9GAMM</name>
<dbReference type="AlphaFoldDB" id="A0A432WJE5"/>
<dbReference type="Proteomes" id="UP000287823">
    <property type="component" value="Unassembled WGS sequence"/>
</dbReference>
<feature type="transmembrane region" description="Helical" evidence="1">
    <location>
        <begin position="12"/>
        <end position="28"/>
    </location>
</feature>
<comment type="caution">
    <text evidence="2">The sequence shown here is derived from an EMBL/GenBank/DDBJ whole genome shotgun (WGS) entry which is preliminary data.</text>
</comment>
<protein>
    <submittedName>
        <fullName evidence="2">Uncharacterized protein</fullName>
    </submittedName>
</protein>
<accession>A0A432WJE5</accession>
<keyword evidence="1" id="KW-1133">Transmembrane helix</keyword>
<keyword evidence="1" id="KW-0812">Transmembrane</keyword>
<dbReference type="EMBL" id="PIPO01000002">
    <property type="protein sequence ID" value="RUO33875.1"/>
    <property type="molecule type" value="Genomic_DNA"/>
</dbReference>
<evidence type="ECO:0000256" key="1">
    <source>
        <dbReference type="SAM" id="Phobius"/>
    </source>
</evidence>